<feature type="repeat" description="TPR" evidence="1">
    <location>
        <begin position="350"/>
        <end position="383"/>
    </location>
</feature>
<evidence type="ECO:0000313" key="3">
    <source>
        <dbReference type="Proteomes" id="UP001174909"/>
    </source>
</evidence>
<keyword evidence="3" id="KW-1185">Reference proteome</keyword>
<feature type="repeat" description="TPR" evidence="1">
    <location>
        <begin position="181"/>
        <end position="214"/>
    </location>
</feature>
<dbReference type="PROSITE" id="PS51257">
    <property type="entry name" value="PROKAR_LIPOPROTEIN"/>
    <property type="match status" value="1"/>
</dbReference>
<dbReference type="EMBL" id="CASHTH010003442">
    <property type="protein sequence ID" value="CAI8045044.1"/>
    <property type="molecule type" value="Genomic_DNA"/>
</dbReference>
<evidence type="ECO:0000256" key="1">
    <source>
        <dbReference type="PROSITE-ProRule" id="PRU00339"/>
    </source>
</evidence>
<protein>
    <recommendedName>
        <fullName evidence="4">Tetratricopeptide repeat protein</fullName>
    </recommendedName>
</protein>
<dbReference type="AlphaFoldDB" id="A0AA35TBR4"/>
<dbReference type="Pfam" id="PF13174">
    <property type="entry name" value="TPR_6"/>
    <property type="match status" value="2"/>
</dbReference>
<dbReference type="Proteomes" id="UP001174909">
    <property type="component" value="Unassembled WGS sequence"/>
</dbReference>
<evidence type="ECO:0008006" key="4">
    <source>
        <dbReference type="Google" id="ProtNLM"/>
    </source>
</evidence>
<sequence length="466" mass="53834">MNRFTYGFGLRLDRTYLLIFAFAFLAVTISGCGPGGFNIIPLGAKLQNADTAFDEAETMDIQNDDPEKMEKNRKRKQELYDRAIALYSEVIERDTKGKWAQRAHFQISKIYKRRYDWDKATEHYEAIIGLDPTGYYANEAKSGTANIRKNREIIKTKRAEYQNYKAIYNDSPTDETFNIAAGALYEVARAYESLENYTEAIRNYERMVDEFPEHSQAPQAQFQVGNVYFYTLHDYQAGWPAFIAVAEKFPDSYEASQAGTLLKQTNEILTEIKFLMDEIDKFRNKKAVEYQKTGRKITPADMWVMGMTDQVVQNFQQIAGNWEKLRNFPRAINAYTTLARDLSHKKFAAADALYRTGTLYQQNAEYERAIAAYNNLFTNAPESVWRNEAVYQQAVCYRSIREFGDAYEGFKAYMSITKGDTPYLREAEQIIRQYELDQDSDGYKFYEEQEAGTSDQDANSHPGMGM</sequence>
<organism evidence="2 3">
    <name type="scientific">Geodia barretti</name>
    <name type="common">Barrett's horny sponge</name>
    <dbReference type="NCBI Taxonomy" id="519541"/>
    <lineage>
        <taxon>Eukaryota</taxon>
        <taxon>Metazoa</taxon>
        <taxon>Porifera</taxon>
        <taxon>Demospongiae</taxon>
        <taxon>Heteroscleromorpha</taxon>
        <taxon>Tetractinellida</taxon>
        <taxon>Astrophorina</taxon>
        <taxon>Geodiidae</taxon>
        <taxon>Geodia</taxon>
    </lineage>
</organism>
<dbReference type="InterPro" id="IPR011990">
    <property type="entry name" value="TPR-like_helical_dom_sf"/>
</dbReference>
<dbReference type="PROSITE" id="PS50005">
    <property type="entry name" value="TPR"/>
    <property type="match status" value="3"/>
</dbReference>
<name>A0AA35TBR4_GEOBA</name>
<evidence type="ECO:0000313" key="2">
    <source>
        <dbReference type="EMBL" id="CAI8045044.1"/>
    </source>
</evidence>
<comment type="caution">
    <text evidence="2">The sequence shown here is derived from an EMBL/GenBank/DDBJ whole genome shotgun (WGS) entry which is preliminary data.</text>
</comment>
<dbReference type="InterPro" id="IPR019734">
    <property type="entry name" value="TPR_rpt"/>
</dbReference>
<gene>
    <name evidence="2" type="ORF">GBAR_LOCUS24930</name>
</gene>
<dbReference type="SMART" id="SM00028">
    <property type="entry name" value="TPR"/>
    <property type="match status" value="3"/>
</dbReference>
<keyword evidence="1" id="KW-0802">TPR repeat</keyword>
<proteinExistence type="predicted"/>
<feature type="repeat" description="TPR" evidence="1">
    <location>
        <begin position="101"/>
        <end position="134"/>
    </location>
</feature>
<dbReference type="Gene3D" id="1.25.40.10">
    <property type="entry name" value="Tetratricopeptide repeat domain"/>
    <property type="match status" value="3"/>
</dbReference>
<dbReference type="SUPFAM" id="SSF48452">
    <property type="entry name" value="TPR-like"/>
    <property type="match status" value="1"/>
</dbReference>
<reference evidence="2" key="1">
    <citation type="submission" date="2023-03" db="EMBL/GenBank/DDBJ databases">
        <authorList>
            <person name="Steffen K."/>
            <person name="Cardenas P."/>
        </authorList>
    </citation>
    <scope>NUCLEOTIDE SEQUENCE</scope>
</reference>
<accession>A0AA35TBR4</accession>